<accession>A0A1Y2T789</accession>
<protein>
    <recommendedName>
        <fullName evidence="12">ABC transporter permease protein</fullName>
    </recommendedName>
</protein>
<proteinExistence type="inferred from homology"/>
<evidence type="ECO:0000256" key="4">
    <source>
        <dbReference type="ARBA" id="ARBA00022989"/>
    </source>
</evidence>
<dbReference type="Proteomes" id="UP000194267">
    <property type="component" value="Unassembled WGS sequence"/>
</dbReference>
<dbReference type="Pfam" id="PF02687">
    <property type="entry name" value="FtsX"/>
    <property type="match status" value="2"/>
</dbReference>
<sequence>MVRPSGLAWRSLRHSPRRVALTVAGAALGVGLTVAVLCLASMARAGVEARIQEEFGGIDLVVGSMDGRTWFGPEDLAEIEAIAGVRDVGVAYFPFAGDPFETDQAIRYVGLSPHPGTLQLFKLPRPVGDDEVFVSDQMAADMGISAGQTVTLPFPDQPRTFRVGEIVSPPLRAGTPKLAYFSLRTMQDVAGQPGAITAFYIRLIDPRLKLQTADDIQEALERRHPGVARDLTVDMAFEADEARRTAGGLRSLGLLTGSLTLLVSALLVVGVTQFTLRERLQEIALLRAVGATLKQARRALLVEVLLLGGLGALTGTAAGIVLAPAVGRILSPALGVPLVTALPSIGELLPAVLLGWGLQVAAVWIPVRRATRVPPVQAARQTEVDEAMAPFRWWVPLAALLGALLFQVLGAAVPGGRNEELLLFLALLSGLCGVAACFSLVWPVLRLAMLVMRPLLAGRGRVLLLALRNAESLQRQGRWTTVIIGSALAAAVVGFTLVRTYEEQQTQALRAQFPTPLVVATYIDTVAWEKGEKIVGLPGVVQAAAVGWDVGADWANASEYPVDPEFSESQTVRGGLRLSLVPVDMHGLADLGLVPPEALGEGPRAVITRAMARQTGLQVGDVIRLSGPAGERFPPITVDPFELRVAAVIPEPVAGLWDTDILVDHDQLPLREEADRLDKVLINFPLEQYELVEAELTALKAEIPELTWSTEEQARAALRERTRRQRAILSTGVGVLVLMGLLATVNTMAASLHGRRREHATLRAAGIAVPLLFRMVLAENLLLTAGALISGFAAGLSFLYLSVIVTAGWTIWIPMPLVGAVAGASLLTAVLVALFAARTAARTQVLDALRQE</sequence>
<keyword evidence="3 7" id="KW-0812">Transmembrane</keyword>
<feature type="transmembrane region" description="Helical" evidence="7">
    <location>
        <begin position="727"/>
        <end position="748"/>
    </location>
</feature>
<dbReference type="Pfam" id="PF12704">
    <property type="entry name" value="MacB_PCD"/>
    <property type="match status" value="1"/>
</dbReference>
<feature type="transmembrane region" description="Helical" evidence="7">
    <location>
        <begin position="20"/>
        <end position="40"/>
    </location>
</feature>
<evidence type="ECO:0000256" key="3">
    <source>
        <dbReference type="ARBA" id="ARBA00022692"/>
    </source>
</evidence>
<feature type="domain" description="MacB-like periplasmic core" evidence="9">
    <location>
        <begin position="20"/>
        <end position="218"/>
    </location>
</feature>
<feature type="transmembrane region" description="Helical" evidence="7">
    <location>
        <begin position="421"/>
        <end position="445"/>
    </location>
</feature>
<dbReference type="GO" id="GO:0022857">
    <property type="term" value="F:transmembrane transporter activity"/>
    <property type="evidence" value="ECO:0007669"/>
    <property type="project" value="TreeGrafter"/>
</dbReference>
<feature type="transmembrane region" description="Helical" evidence="7">
    <location>
        <begin position="760"/>
        <end position="777"/>
    </location>
</feature>
<feature type="transmembrane region" description="Helical" evidence="7">
    <location>
        <begin position="479"/>
        <end position="498"/>
    </location>
</feature>
<evidence type="ECO:0000256" key="7">
    <source>
        <dbReference type="SAM" id="Phobius"/>
    </source>
</evidence>
<feature type="domain" description="ABC3 transporter permease C-terminal" evidence="8">
    <location>
        <begin position="733"/>
        <end position="844"/>
    </location>
</feature>
<evidence type="ECO:0000313" key="11">
    <source>
        <dbReference type="Proteomes" id="UP000194267"/>
    </source>
</evidence>
<evidence type="ECO:0008006" key="12">
    <source>
        <dbReference type="Google" id="ProtNLM"/>
    </source>
</evidence>
<dbReference type="GO" id="GO:0005886">
    <property type="term" value="C:plasma membrane"/>
    <property type="evidence" value="ECO:0007669"/>
    <property type="project" value="UniProtKB-SubCell"/>
</dbReference>
<dbReference type="PANTHER" id="PTHR30572">
    <property type="entry name" value="MEMBRANE COMPONENT OF TRANSPORTER-RELATED"/>
    <property type="match status" value="1"/>
</dbReference>
<keyword evidence="2" id="KW-1003">Cell membrane</keyword>
<evidence type="ECO:0000259" key="9">
    <source>
        <dbReference type="Pfam" id="PF12704"/>
    </source>
</evidence>
<feature type="transmembrane region" description="Helical" evidence="7">
    <location>
        <begin position="252"/>
        <end position="276"/>
    </location>
</feature>
<name>A0A1Y2T789_SYMTR</name>
<evidence type="ECO:0000256" key="2">
    <source>
        <dbReference type="ARBA" id="ARBA00022475"/>
    </source>
</evidence>
<reference evidence="11" key="1">
    <citation type="submission" date="2016-04" db="EMBL/GenBank/DDBJ databases">
        <authorList>
            <person name="Antunes L.P."/>
            <person name="Martins L.F."/>
            <person name="Pereira R.V."/>
            <person name="Thomas A.M."/>
            <person name="Barbosa D."/>
            <person name="Nascimento L."/>
            <person name="Silva G.M."/>
            <person name="Condomitti G.W."/>
            <person name="Digiampietri L.A."/>
            <person name="Lombardi K.C."/>
            <person name="Ramos P.L."/>
            <person name="Quaggio R.B."/>
            <person name="Oliveira J.C."/>
            <person name="Pascon R.C."/>
            <person name="Cruz J.B."/>
            <person name="Silva A.M."/>
            <person name="Setubal J.C."/>
        </authorList>
    </citation>
    <scope>NUCLEOTIDE SEQUENCE [LARGE SCALE GENOMIC DNA]</scope>
</reference>
<feature type="transmembrane region" description="Helical" evidence="7">
    <location>
        <begin position="817"/>
        <end position="837"/>
    </location>
</feature>
<evidence type="ECO:0000256" key="1">
    <source>
        <dbReference type="ARBA" id="ARBA00004651"/>
    </source>
</evidence>
<comment type="caution">
    <text evidence="10">The sequence shown here is derived from an EMBL/GenBank/DDBJ whole genome shotgun (WGS) entry which is preliminary data.</text>
</comment>
<evidence type="ECO:0000259" key="8">
    <source>
        <dbReference type="Pfam" id="PF02687"/>
    </source>
</evidence>
<evidence type="ECO:0000313" key="10">
    <source>
        <dbReference type="EMBL" id="OTA42331.1"/>
    </source>
</evidence>
<feature type="transmembrane region" description="Helical" evidence="7">
    <location>
        <begin position="393"/>
        <end position="414"/>
    </location>
</feature>
<feature type="transmembrane region" description="Helical" evidence="7">
    <location>
        <begin position="789"/>
        <end position="811"/>
    </location>
</feature>
<gene>
    <name evidence="10" type="ORF">A6D92_00050</name>
</gene>
<dbReference type="InterPro" id="IPR025857">
    <property type="entry name" value="MacB_PCD"/>
</dbReference>
<dbReference type="InterPro" id="IPR050250">
    <property type="entry name" value="Macrolide_Exporter_MacB"/>
</dbReference>
<dbReference type="AlphaFoldDB" id="A0A1Y2T789"/>
<dbReference type="EMBL" id="LWLV01000002">
    <property type="protein sequence ID" value="OTA42331.1"/>
    <property type="molecule type" value="Genomic_DNA"/>
</dbReference>
<dbReference type="PANTHER" id="PTHR30572:SF4">
    <property type="entry name" value="ABC TRANSPORTER PERMEASE YTRF"/>
    <property type="match status" value="1"/>
</dbReference>
<dbReference type="InterPro" id="IPR003838">
    <property type="entry name" value="ABC3_permease_C"/>
</dbReference>
<comment type="similarity">
    <text evidence="6">Belongs to the ABC-4 integral membrane protein family.</text>
</comment>
<comment type="subcellular location">
    <subcellularLocation>
        <location evidence="1">Cell membrane</location>
        <topology evidence="1">Multi-pass membrane protein</topology>
    </subcellularLocation>
</comment>
<evidence type="ECO:0000256" key="5">
    <source>
        <dbReference type="ARBA" id="ARBA00023136"/>
    </source>
</evidence>
<keyword evidence="5 7" id="KW-0472">Membrane</keyword>
<keyword evidence="4 7" id="KW-1133">Transmembrane helix</keyword>
<feature type="transmembrane region" description="Helical" evidence="7">
    <location>
        <begin position="304"/>
        <end position="327"/>
    </location>
</feature>
<organism evidence="10 11">
    <name type="scientific">Symbiobacterium thermophilum</name>
    <dbReference type="NCBI Taxonomy" id="2734"/>
    <lineage>
        <taxon>Bacteria</taxon>
        <taxon>Bacillati</taxon>
        <taxon>Bacillota</taxon>
        <taxon>Clostridia</taxon>
        <taxon>Eubacteriales</taxon>
        <taxon>Symbiobacteriaceae</taxon>
        <taxon>Symbiobacterium</taxon>
    </lineage>
</organism>
<feature type="domain" description="ABC3 transporter permease C-terminal" evidence="8">
    <location>
        <begin position="258"/>
        <end position="375"/>
    </location>
</feature>
<evidence type="ECO:0000256" key="6">
    <source>
        <dbReference type="ARBA" id="ARBA00038076"/>
    </source>
</evidence>